<dbReference type="AlphaFoldDB" id="A0A1G9PDB0"/>
<dbReference type="InterPro" id="IPR053520">
    <property type="entry name" value="Transposase_Tn903"/>
</dbReference>
<dbReference type="InterPro" id="IPR053172">
    <property type="entry name" value="Tn903_transposase"/>
</dbReference>
<dbReference type="PANTHER" id="PTHR34631">
    <property type="match status" value="1"/>
</dbReference>
<dbReference type="Proteomes" id="UP000199555">
    <property type="component" value="Unassembled WGS sequence"/>
</dbReference>
<dbReference type="GO" id="GO:0003677">
    <property type="term" value="F:DNA binding"/>
    <property type="evidence" value="ECO:0007669"/>
    <property type="project" value="InterPro"/>
</dbReference>
<organism evidence="2 3">
    <name type="scientific">Paracoccus chinensis</name>
    <dbReference type="NCBI Taxonomy" id="525640"/>
    <lineage>
        <taxon>Bacteria</taxon>
        <taxon>Pseudomonadati</taxon>
        <taxon>Pseudomonadota</taxon>
        <taxon>Alphaproteobacteria</taxon>
        <taxon>Rhodobacterales</taxon>
        <taxon>Paracoccaceae</taxon>
        <taxon>Paracoccus</taxon>
    </lineage>
</organism>
<dbReference type="GO" id="GO:0006313">
    <property type="term" value="P:DNA transposition"/>
    <property type="evidence" value="ECO:0007669"/>
    <property type="project" value="InterPro"/>
</dbReference>
<dbReference type="GO" id="GO:0004803">
    <property type="term" value="F:transposase activity"/>
    <property type="evidence" value="ECO:0007669"/>
    <property type="project" value="InterPro"/>
</dbReference>
<gene>
    <name evidence="2" type="ORF">SAMN04487971_1562</name>
</gene>
<accession>A0A1G9PDB0</accession>
<dbReference type="InterPro" id="IPR002559">
    <property type="entry name" value="Transposase_11"/>
</dbReference>
<dbReference type="Pfam" id="PF01609">
    <property type="entry name" value="DDE_Tnp_1"/>
    <property type="match status" value="1"/>
</dbReference>
<sequence length="151" mass="16574">MRAVEITGSGVGDAPMLPGLLSQIPEGEPIASVTADGAYDGRACRDAIADRGAEAIIPPRRNAKPWKKKSPGAGARNEALRAIKRLGRTIWRKWAGYHRRSRIETKMNCMELLGQRLMSQDFDRQTAELQVRIAILNRFTALGIPVTQPVG</sequence>
<evidence type="ECO:0000259" key="1">
    <source>
        <dbReference type="Pfam" id="PF01609"/>
    </source>
</evidence>
<dbReference type="STRING" id="525640.SAMN04487971_1562"/>
<name>A0A1G9PDB0_9RHOB</name>
<dbReference type="PANTHER" id="PTHR34631:SF3">
    <property type="entry name" value="ISSOD12 TRANSPOSASE TNPA_ISSOD12"/>
    <property type="match status" value="1"/>
</dbReference>
<dbReference type="NCBIfam" id="NF033579">
    <property type="entry name" value="transpos_IS5_2"/>
    <property type="match status" value="1"/>
</dbReference>
<proteinExistence type="predicted"/>
<protein>
    <submittedName>
        <fullName evidence="2">Transposase DDE domain-containing protein</fullName>
    </submittedName>
</protein>
<feature type="domain" description="Transposase IS4-like" evidence="1">
    <location>
        <begin position="2"/>
        <end position="137"/>
    </location>
</feature>
<evidence type="ECO:0000313" key="3">
    <source>
        <dbReference type="Proteomes" id="UP000199555"/>
    </source>
</evidence>
<reference evidence="3" key="1">
    <citation type="submission" date="2016-10" db="EMBL/GenBank/DDBJ databases">
        <authorList>
            <person name="Varghese N."/>
            <person name="Submissions S."/>
        </authorList>
    </citation>
    <scope>NUCLEOTIDE SEQUENCE [LARGE SCALE GENOMIC DNA]</scope>
    <source>
        <strain evidence="3">CGMCC 1.7655</strain>
    </source>
</reference>
<keyword evidence="3" id="KW-1185">Reference proteome</keyword>
<evidence type="ECO:0000313" key="2">
    <source>
        <dbReference type="EMBL" id="SDL96714.1"/>
    </source>
</evidence>
<dbReference type="EMBL" id="FNGE01000056">
    <property type="protein sequence ID" value="SDL96714.1"/>
    <property type="molecule type" value="Genomic_DNA"/>
</dbReference>